<feature type="region of interest" description="Disordered" evidence="20">
    <location>
        <begin position="13"/>
        <end position="39"/>
    </location>
</feature>
<keyword evidence="6" id="KW-0378">Hydrolase</keyword>
<evidence type="ECO:0000256" key="3">
    <source>
        <dbReference type="ARBA" id="ARBA00011245"/>
    </source>
</evidence>
<keyword evidence="7 19" id="KW-1015">Disulfide bond</keyword>
<evidence type="ECO:0000256" key="17">
    <source>
        <dbReference type="ARBA" id="ARBA00044262"/>
    </source>
</evidence>
<dbReference type="PROSITE" id="PS00778">
    <property type="entry name" value="HIS_ACID_PHOSPHAT_2"/>
    <property type="match status" value="1"/>
</dbReference>
<dbReference type="VEuPathDB" id="FungiDB:I7I53_08003"/>
<dbReference type="CDD" id="cd07061">
    <property type="entry name" value="HP_HAP_like"/>
    <property type="match status" value="1"/>
</dbReference>
<feature type="disulfide bond" evidence="19">
    <location>
        <begin position="319"/>
        <end position="337"/>
    </location>
</feature>
<evidence type="ECO:0000256" key="12">
    <source>
        <dbReference type="ARBA" id="ARBA00043675"/>
    </source>
</evidence>
<evidence type="ECO:0000256" key="4">
    <source>
        <dbReference type="ARBA" id="ARBA00012632"/>
    </source>
</evidence>
<evidence type="ECO:0000256" key="21">
    <source>
        <dbReference type="SAM" id="Phobius"/>
    </source>
</evidence>
<evidence type="ECO:0000256" key="6">
    <source>
        <dbReference type="ARBA" id="ARBA00022801"/>
    </source>
</evidence>
<evidence type="ECO:0000313" key="23">
    <source>
        <dbReference type="Proteomes" id="UP000663419"/>
    </source>
</evidence>
<evidence type="ECO:0000256" key="16">
    <source>
        <dbReference type="ARBA" id="ARBA00044106"/>
    </source>
</evidence>
<sequence length="525" mass="58523">MVEINDLTALLAWHDGDGDGPGGQDAESRTSRDSRRRQWPRLDRKHTVPALRERCVTLSAVTILIVICGVFIYTFVSRNSGRGLLCSTVQDGYRCHQECSQLWGPNSPFFSLGTISHISPQIPIGCNVTFVQVLSRHGARYPTKHKTFLYSQLIERIQNSTETYTGDFAFLEKFDHQLQSDILTPFGSSQMIDSGAKFYRRYQHLAKDSTIFIRASGSQRVIHSAENFIDGFHHEKVLDPVAIDKTRKPSIDLIISEEPGFNNTLHHGTCSVFENSQTGRLAQSEFAEVFVPPILNRVKSHLIGANLDIPDIPHLMDICPFQTVALTKDASTISPICSLFTAEEWTEYDYHGTLGKYYHYSSGNLLGASQGVGFVNELISRLTNKPVIDSTTVNHTLDSDPQAFPLGLSLYADFSHDTTMMSIFTALGLFNGTELLSNTTVQSPAENQGLSAAWIVPFGSRAYIEKMECDSTPVAREPLVRVLVNDRVMPLHGCKVDALGRCRLDDFVEALSYARRGGDWKKCFT</sequence>
<keyword evidence="8" id="KW-0325">Glycoprotein</keyword>
<keyword evidence="5" id="KW-0964">Secreted</keyword>
<dbReference type="InterPro" id="IPR033379">
    <property type="entry name" value="Acid_Pase_AS"/>
</dbReference>
<evidence type="ECO:0000256" key="5">
    <source>
        <dbReference type="ARBA" id="ARBA00022525"/>
    </source>
</evidence>
<dbReference type="InterPro" id="IPR016274">
    <property type="entry name" value="Histidine_acid_Pase_euk"/>
</dbReference>
<comment type="catalytic activity">
    <reaction evidence="11">
        <text>1D-myo-inositol 1,2,5,6-tetrakisphosphate + H2O = 1D-myo-inositol 1,2,6-trisphosphate + phosphate</text>
        <dbReference type="Rhea" id="RHEA:77119"/>
        <dbReference type="ChEBI" id="CHEBI:15377"/>
        <dbReference type="ChEBI" id="CHEBI:43474"/>
        <dbReference type="ChEBI" id="CHEBI:195535"/>
        <dbReference type="ChEBI" id="CHEBI:195537"/>
    </reaction>
    <physiologicalReaction direction="left-to-right" evidence="11">
        <dbReference type="Rhea" id="RHEA:77120"/>
    </physiologicalReaction>
</comment>
<dbReference type="GO" id="GO:0016158">
    <property type="term" value="F:inositol hexakisphosphate 3-phosphatase activity"/>
    <property type="evidence" value="ECO:0007669"/>
    <property type="project" value="UniProtKB-EC"/>
</dbReference>
<evidence type="ECO:0000256" key="11">
    <source>
        <dbReference type="ARBA" id="ARBA00043670"/>
    </source>
</evidence>
<feature type="disulfide bond" evidence="19">
    <location>
        <begin position="494"/>
        <end position="502"/>
    </location>
</feature>
<comment type="catalytic activity">
    <reaction evidence="13">
        <text>1D-myo-inositol 1,2,6-trisphosphate + H2O = 1D-myo-inositol 1,2-bisphosphate + phosphate</text>
        <dbReference type="Rhea" id="RHEA:77131"/>
        <dbReference type="ChEBI" id="CHEBI:15377"/>
        <dbReference type="ChEBI" id="CHEBI:43474"/>
        <dbReference type="ChEBI" id="CHEBI:195537"/>
        <dbReference type="ChEBI" id="CHEBI:195539"/>
    </reaction>
    <physiologicalReaction direction="left-to-right" evidence="13">
        <dbReference type="Rhea" id="RHEA:77132"/>
    </physiologicalReaction>
</comment>
<dbReference type="InterPro" id="IPR000560">
    <property type="entry name" value="His_Pase_clade-2"/>
</dbReference>
<gene>
    <name evidence="22" type="ORF">I7I53_08003</name>
</gene>
<evidence type="ECO:0000256" key="18">
    <source>
        <dbReference type="PIRSR" id="PIRSR000894-1"/>
    </source>
</evidence>
<feature type="transmembrane region" description="Helical" evidence="21">
    <location>
        <begin position="55"/>
        <end position="76"/>
    </location>
</feature>
<dbReference type="SUPFAM" id="SSF53254">
    <property type="entry name" value="Phosphoglycerate mutase-like"/>
    <property type="match status" value="1"/>
</dbReference>
<feature type="disulfide bond" evidence="19">
    <location>
        <begin position="126"/>
        <end position="469"/>
    </location>
</feature>
<dbReference type="GO" id="GO:0005576">
    <property type="term" value="C:extracellular region"/>
    <property type="evidence" value="ECO:0007669"/>
    <property type="project" value="UniProtKB-SubCell"/>
</dbReference>
<dbReference type="Pfam" id="PF00328">
    <property type="entry name" value="His_Phos_2"/>
    <property type="match status" value="1"/>
</dbReference>
<evidence type="ECO:0000256" key="13">
    <source>
        <dbReference type="ARBA" id="ARBA00043721"/>
    </source>
</evidence>
<evidence type="ECO:0000256" key="19">
    <source>
        <dbReference type="PIRSR" id="PIRSR000894-2"/>
    </source>
</evidence>
<evidence type="ECO:0000256" key="15">
    <source>
        <dbReference type="ARBA" id="ARBA00043788"/>
    </source>
</evidence>
<keyword evidence="21" id="KW-0812">Transmembrane</keyword>
<evidence type="ECO:0000256" key="14">
    <source>
        <dbReference type="ARBA" id="ARBA00043748"/>
    </source>
</evidence>
<dbReference type="EMBL" id="CP069103">
    <property type="protein sequence ID" value="QSS52385.1"/>
    <property type="molecule type" value="Genomic_DNA"/>
</dbReference>
<keyword evidence="21" id="KW-0472">Membrane</keyword>
<comment type="subcellular location">
    <subcellularLocation>
        <location evidence="1">Secreted</location>
    </subcellularLocation>
</comment>
<accession>A0A8A1LHJ1</accession>
<dbReference type="PANTHER" id="PTHR20963:SF24">
    <property type="entry name" value="3-PHYTASE B"/>
    <property type="match status" value="1"/>
</dbReference>
<dbReference type="EC" id="3.1.3.8" evidence="4"/>
<dbReference type="PROSITE" id="PS00616">
    <property type="entry name" value="HIS_ACID_PHOSPHAT_1"/>
    <property type="match status" value="1"/>
</dbReference>
<comment type="catalytic activity">
    <reaction evidence="14">
        <text>1D-myo-inositol 1,2,4,5,6-pentakisphosphate + H2O = 1D-myo-inositol 1,2,5,6-tetrakisphosphate + phosphate</text>
        <dbReference type="Rhea" id="RHEA:77115"/>
        <dbReference type="ChEBI" id="CHEBI:15377"/>
        <dbReference type="ChEBI" id="CHEBI:43474"/>
        <dbReference type="ChEBI" id="CHEBI:57798"/>
        <dbReference type="ChEBI" id="CHEBI:195535"/>
    </reaction>
    <physiologicalReaction direction="left-to-right" evidence="14">
        <dbReference type="Rhea" id="RHEA:77116"/>
    </physiologicalReaction>
</comment>
<evidence type="ECO:0000256" key="7">
    <source>
        <dbReference type="ARBA" id="ARBA00023157"/>
    </source>
</evidence>
<evidence type="ECO:0000256" key="10">
    <source>
        <dbReference type="ARBA" id="ARBA00042300"/>
    </source>
</evidence>
<comment type="catalytic activity">
    <reaction evidence="12">
        <text>1D-myo-inositol 1,2-bisphosphate + H2O = 1D-myo-inositol 2-phosphate + phosphate</text>
        <dbReference type="Rhea" id="RHEA:77135"/>
        <dbReference type="ChEBI" id="CHEBI:15377"/>
        <dbReference type="ChEBI" id="CHEBI:43474"/>
        <dbReference type="ChEBI" id="CHEBI:84142"/>
        <dbReference type="ChEBI" id="CHEBI:195539"/>
    </reaction>
    <physiologicalReaction direction="left-to-right" evidence="12">
        <dbReference type="Rhea" id="RHEA:77136"/>
    </physiologicalReaction>
</comment>
<evidence type="ECO:0000313" key="22">
    <source>
        <dbReference type="EMBL" id="QSS52385.1"/>
    </source>
</evidence>
<dbReference type="GO" id="GO:0003993">
    <property type="term" value="F:acid phosphatase activity"/>
    <property type="evidence" value="ECO:0007669"/>
    <property type="project" value="TreeGrafter"/>
</dbReference>
<comment type="similarity">
    <text evidence="2">Belongs to the histidine acid phosphatase family.</text>
</comment>
<name>A0A8A1LHJ1_AJEC8</name>
<evidence type="ECO:0000256" key="2">
    <source>
        <dbReference type="ARBA" id="ARBA00005375"/>
    </source>
</evidence>
<dbReference type="PANTHER" id="PTHR20963">
    <property type="entry name" value="MULTIPLE INOSITOL POLYPHOSPHATE PHOSPHATASE-RELATED"/>
    <property type="match status" value="1"/>
</dbReference>
<dbReference type="AlphaFoldDB" id="A0A8A1LHJ1"/>
<keyword evidence="21" id="KW-1133">Transmembrane helix</keyword>
<dbReference type="PIRSF" id="PIRSF000894">
    <property type="entry name" value="Acid_phosphatase"/>
    <property type="match status" value="1"/>
</dbReference>
<evidence type="ECO:0000256" key="20">
    <source>
        <dbReference type="SAM" id="MobiDB-lite"/>
    </source>
</evidence>
<protein>
    <recommendedName>
        <fullName evidence="16">Phytase A</fullName>
        <ecNumber evidence="4">3.1.3.8</ecNumber>
    </recommendedName>
    <alternativeName>
        <fullName evidence="17">Histidine acid phosphatase phyA</fullName>
    </alternativeName>
    <alternativeName>
        <fullName evidence="10">Myo-inositol hexakisphosphate phosphohydrolase A</fullName>
    </alternativeName>
    <alternativeName>
        <fullName evidence="9">Myo-inositol-hexaphosphate 3-phosphohydrolase A</fullName>
    </alternativeName>
</protein>
<reference evidence="22" key="1">
    <citation type="submission" date="2021-01" db="EMBL/GenBank/DDBJ databases">
        <title>Chromosome-level genome assembly of a human fungal pathogen reveals clustering of transcriptionally co-regulated genes.</title>
        <authorList>
            <person name="Voorhies M."/>
            <person name="Cohen S."/>
            <person name="Shea T.P."/>
            <person name="Petrus S."/>
            <person name="Munoz J.F."/>
            <person name="Poplawski S."/>
            <person name="Goldman W.E."/>
            <person name="Michael T."/>
            <person name="Cuomo C.A."/>
            <person name="Sil A."/>
            <person name="Beyhan S."/>
        </authorList>
    </citation>
    <scope>NUCLEOTIDE SEQUENCE</scope>
    <source>
        <strain evidence="22">H88</strain>
    </source>
</reference>
<comment type="catalytic activity">
    <reaction evidence="15">
        <text>1D-myo-inositol hexakisphosphate + H2O = 1D-myo-inositol 1,2,4,5,6-pentakisphosphate + phosphate</text>
        <dbReference type="Rhea" id="RHEA:16989"/>
        <dbReference type="ChEBI" id="CHEBI:15377"/>
        <dbReference type="ChEBI" id="CHEBI:43474"/>
        <dbReference type="ChEBI" id="CHEBI:57798"/>
        <dbReference type="ChEBI" id="CHEBI:58130"/>
        <dbReference type="EC" id="3.1.3.8"/>
    </reaction>
    <physiologicalReaction direction="left-to-right" evidence="15">
        <dbReference type="Rhea" id="RHEA:16990"/>
    </physiologicalReaction>
</comment>
<dbReference type="InterPro" id="IPR029033">
    <property type="entry name" value="His_PPase_superfam"/>
</dbReference>
<comment type="subunit">
    <text evidence="3">Monomer.</text>
</comment>
<evidence type="ECO:0000256" key="9">
    <source>
        <dbReference type="ARBA" id="ARBA00041857"/>
    </source>
</evidence>
<proteinExistence type="inferred from homology"/>
<evidence type="ECO:0000256" key="1">
    <source>
        <dbReference type="ARBA" id="ARBA00004613"/>
    </source>
</evidence>
<dbReference type="Gene3D" id="3.40.50.1240">
    <property type="entry name" value="Phosphoglycerate mutase-like"/>
    <property type="match status" value="1"/>
</dbReference>
<feature type="active site" description="Proton donor" evidence="18">
    <location>
        <position position="417"/>
    </location>
</feature>
<feature type="disulfide bond" evidence="19">
    <location>
        <begin position="270"/>
        <end position="523"/>
    </location>
</feature>
<organism evidence="22 23">
    <name type="scientific">Ajellomyces capsulatus (strain H88)</name>
    <name type="common">Darling's disease fungus</name>
    <name type="synonym">Histoplasma capsulatum</name>
    <dbReference type="NCBI Taxonomy" id="544711"/>
    <lineage>
        <taxon>Eukaryota</taxon>
        <taxon>Fungi</taxon>
        <taxon>Dikarya</taxon>
        <taxon>Ascomycota</taxon>
        <taxon>Pezizomycotina</taxon>
        <taxon>Eurotiomycetes</taxon>
        <taxon>Eurotiomycetidae</taxon>
        <taxon>Onygenales</taxon>
        <taxon>Ajellomycetaceae</taxon>
        <taxon>Histoplasma</taxon>
    </lineage>
</organism>
<dbReference type="Proteomes" id="UP000663419">
    <property type="component" value="Chromosome 2"/>
</dbReference>
<feature type="active site" description="Nucleophile" evidence="18">
    <location>
        <position position="137"/>
    </location>
</feature>
<evidence type="ECO:0000256" key="8">
    <source>
        <dbReference type="ARBA" id="ARBA00023180"/>
    </source>
</evidence>